<dbReference type="Proteomes" id="UP001596011">
    <property type="component" value="Unassembled WGS sequence"/>
</dbReference>
<dbReference type="Pfam" id="PF06965">
    <property type="entry name" value="Na_H_antiport_1"/>
    <property type="match status" value="1"/>
</dbReference>
<evidence type="ECO:0000256" key="10">
    <source>
        <dbReference type="ARBA" id="ARBA00023201"/>
    </source>
</evidence>
<protein>
    <recommendedName>
        <fullName evidence="11">Na(+)/H(+) antiporter NhaA</fullName>
    </recommendedName>
    <alternativeName>
        <fullName evidence="11">Sodium/proton antiporter NhaA</fullName>
    </alternativeName>
</protein>
<evidence type="ECO:0000256" key="2">
    <source>
        <dbReference type="ARBA" id="ARBA00022448"/>
    </source>
</evidence>
<keyword evidence="9 11" id="KW-0472">Membrane</keyword>
<feature type="transmembrane region" description="Helical" evidence="11">
    <location>
        <begin position="195"/>
        <end position="212"/>
    </location>
</feature>
<evidence type="ECO:0000256" key="4">
    <source>
        <dbReference type="ARBA" id="ARBA00022475"/>
    </source>
</evidence>
<comment type="caution">
    <text evidence="12">The sequence shown here is derived from an EMBL/GenBank/DDBJ whole genome shotgun (WGS) entry which is preliminary data.</text>
</comment>
<dbReference type="PANTHER" id="PTHR30341:SF0">
    <property type="entry name" value="NA(+)_H(+) ANTIPORTER NHAA"/>
    <property type="match status" value="1"/>
</dbReference>
<evidence type="ECO:0000256" key="6">
    <source>
        <dbReference type="ARBA" id="ARBA00022989"/>
    </source>
</evidence>
<feature type="transmembrane region" description="Helical" evidence="11">
    <location>
        <begin position="219"/>
        <end position="235"/>
    </location>
</feature>
<evidence type="ECO:0000313" key="12">
    <source>
        <dbReference type="EMBL" id="MFC4630921.1"/>
    </source>
</evidence>
<reference evidence="13" key="1">
    <citation type="journal article" date="2019" name="Int. J. Syst. Evol. Microbiol.">
        <title>The Global Catalogue of Microorganisms (GCM) 10K type strain sequencing project: providing services to taxonomists for standard genome sequencing and annotation.</title>
        <authorList>
            <consortium name="The Broad Institute Genomics Platform"/>
            <consortium name="The Broad Institute Genome Sequencing Center for Infectious Disease"/>
            <person name="Wu L."/>
            <person name="Ma J."/>
        </authorList>
    </citation>
    <scope>NUCLEOTIDE SEQUENCE [LARGE SCALE GENOMIC DNA]</scope>
    <source>
        <strain evidence="13">CCUG 42722</strain>
    </source>
</reference>
<keyword evidence="8 11" id="KW-0406">Ion transport</keyword>
<name>A0ABV9HMQ9_9MICO</name>
<organism evidence="12 13">
    <name type="scientific">Promicromonospora alba</name>
    <dbReference type="NCBI Taxonomy" id="1616110"/>
    <lineage>
        <taxon>Bacteria</taxon>
        <taxon>Bacillati</taxon>
        <taxon>Actinomycetota</taxon>
        <taxon>Actinomycetes</taxon>
        <taxon>Micrococcales</taxon>
        <taxon>Promicromonosporaceae</taxon>
        <taxon>Promicromonospora</taxon>
    </lineage>
</organism>
<feature type="transmembrane region" description="Helical" evidence="11">
    <location>
        <begin position="341"/>
        <end position="364"/>
    </location>
</feature>
<dbReference type="InterPro" id="IPR004670">
    <property type="entry name" value="NhaA"/>
</dbReference>
<feature type="transmembrane region" description="Helical" evidence="11">
    <location>
        <begin position="137"/>
        <end position="158"/>
    </location>
</feature>
<evidence type="ECO:0000256" key="5">
    <source>
        <dbReference type="ARBA" id="ARBA00022692"/>
    </source>
</evidence>
<dbReference type="PANTHER" id="PTHR30341">
    <property type="entry name" value="SODIUM ION/PROTON ANTIPORTER NHAA-RELATED"/>
    <property type="match status" value="1"/>
</dbReference>
<keyword evidence="13" id="KW-1185">Reference proteome</keyword>
<dbReference type="RefSeq" id="WP_377139383.1">
    <property type="nucleotide sequence ID" value="NZ_JBHSFI010000007.1"/>
</dbReference>
<dbReference type="Gene3D" id="1.20.1530.10">
    <property type="entry name" value="Na+/H+ antiporter like domain"/>
    <property type="match status" value="1"/>
</dbReference>
<keyword evidence="10 11" id="KW-0739">Sodium transport</keyword>
<keyword evidence="5 11" id="KW-0812">Transmembrane</keyword>
<feature type="transmembrane region" description="Helical" evidence="11">
    <location>
        <begin position="270"/>
        <end position="293"/>
    </location>
</feature>
<feature type="transmembrane region" description="Helical" evidence="11">
    <location>
        <begin position="376"/>
        <end position="396"/>
    </location>
</feature>
<dbReference type="InterPro" id="IPR023171">
    <property type="entry name" value="Na/H_antiporter_dom_sf"/>
</dbReference>
<sequence length="430" mass="44997">MPHTTPTLPFSRRLRTWVSRETTGGALLIGAALLALLWANSPWREAYASLSEAVVGPATLGPIPVHLDLSLATWAADGLLAIFFFVVGVELKHEFVAGSLRNPREAGVPMIAAVGGMAVPALVYAGVLLTLGDPGALHGWAIPTATDIAFALGVLAIFGRGLPVAIRTFLLTLAVVDDLLAIIVIAVFYTESIHWWPLAGALVCVALFAWHVRSRTPRWFVLLPLATVAWTLMHSSGVHATVAGVLLGFTVPAIAMRGEPESRTHAFEHAVRPFSQGFALPVFAFFAAGVSLVDGDGPGAMFGQPVVLAITAGLVLGKLVGVLGATALVTRLTPLRLPAGIGVRDLLPVGLLAGIGFTVSLLISELSFGDAEHADGAKIAILGASVLAAILGAASLRWDARRARNADMNLDGVDDVVEGYIGDAKDRETH</sequence>
<keyword evidence="4 11" id="KW-1003">Cell membrane</keyword>
<comment type="subcellular location">
    <subcellularLocation>
        <location evidence="1">Cell inner membrane</location>
        <topology evidence="1">Multi-pass membrane protein</topology>
    </subcellularLocation>
    <subcellularLocation>
        <location evidence="11">Cell membrane</location>
        <topology evidence="11">Multi-pass membrane protein</topology>
    </subcellularLocation>
</comment>
<dbReference type="EMBL" id="JBHSFI010000007">
    <property type="protein sequence ID" value="MFC4630921.1"/>
    <property type="molecule type" value="Genomic_DNA"/>
</dbReference>
<evidence type="ECO:0000256" key="9">
    <source>
        <dbReference type="ARBA" id="ARBA00023136"/>
    </source>
</evidence>
<feature type="transmembrane region" description="Helical" evidence="11">
    <location>
        <begin position="241"/>
        <end position="258"/>
    </location>
</feature>
<keyword evidence="6 11" id="KW-1133">Transmembrane helix</keyword>
<feature type="transmembrane region" description="Helical" evidence="11">
    <location>
        <begin position="110"/>
        <end position="131"/>
    </location>
</feature>
<keyword evidence="3 11" id="KW-0050">Antiport</keyword>
<gene>
    <name evidence="11 12" type="primary">nhaA</name>
    <name evidence="12" type="ORF">ACFO6V_21925</name>
</gene>
<evidence type="ECO:0000313" key="13">
    <source>
        <dbReference type="Proteomes" id="UP001596011"/>
    </source>
</evidence>
<evidence type="ECO:0000256" key="3">
    <source>
        <dbReference type="ARBA" id="ARBA00022449"/>
    </source>
</evidence>
<feature type="transmembrane region" description="Helical" evidence="11">
    <location>
        <begin position="170"/>
        <end position="189"/>
    </location>
</feature>
<keyword evidence="7 11" id="KW-0915">Sodium</keyword>
<evidence type="ECO:0000256" key="1">
    <source>
        <dbReference type="ARBA" id="ARBA00004429"/>
    </source>
</evidence>
<feature type="transmembrane region" description="Helical" evidence="11">
    <location>
        <begin position="305"/>
        <end position="329"/>
    </location>
</feature>
<comment type="similarity">
    <text evidence="11">Belongs to the NhaA Na(+)/H(+) (TC 2.A.33) antiporter family.</text>
</comment>
<evidence type="ECO:0000256" key="11">
    <source>
        <dbReference type="HAMAP-Rule" id="MF_01844"/>
    </source>
</evidence>
<dbReference type="HAMAP" id="MF_01844">
    <property type="entry name" value="NhaA"/>
    <property type="match status" value="1"/>
</dbReference>
<keyword evidence="2 11" id="KW-0813">Transport</keyword>
<comment type="catalytic activity">
    <reaction evidence="11">
        <text>Na(+)(in) + 2 H(+)(out) = Na(+)(out) + 2 H(+)(in)</text>
        <dbReference type="Rhea" id="RHEA:29251"/>
        <dbReference type="ChEBI" id="CHEBI:15378"/>
        <dbReference type="ChEBI" id="CHEBI:29101"/>
    </reaction>
</comment>
<proteinExistence type="inferred from homology"/>
<evidence type="ECO:0000256" key="8">
    <source>
        <dbReference type="ARBA" id="ARBA00023065"/>
    </source>
</evidence>
<accession>A0ABV9HMQ9</accession>
<feature type="transmembrane region" description="Helical" evidence="11">
    <location>
        <begin position="21"/>
        <end position="39"/>
    </location>
</feature>
<dbReference type="NCBIfam" id="TIGR00773">
    <property type="entry name" value="NhaA"/>
    <property type="match status" value="1"/>
</dbReference>
<comment type="function">
    <text evidence="11">Na(+)/H(+) antiporter that extrudes sodium in exchange for external protons.</text>
</comment>
<feature type="transmembrane region" description="Helical" evidence="11">
    <location>
        <begin position="71"/>
        <end position="89"/>
    </location>
</feature>
<evidence type="ECO:0000256" key="7">
    <source>
        <dbReference type="ARBA" id="ARBA00023053"/>
    </source>
</evidence>